<accession>A0ACB0L2V3</accession>
<organism evidence="1 2">
    <name type="scientific">Trifolium pratense</name>
    <name type="common">Red clover</name>
    <dbReference type="NCBI Taxonomy" id="57577"/>
    <lineage>
        <taxon>Eukaryota</taxon>
        <taxon>Viridiplantae</taxon>
        <taxon>Streptophyta</taxon>
        <taxon>Embryophyta</taxon>
        <taxon>Tracheophyta</taxon>
        <taxon>Spermatophyta</taxon>
        <taxon>Magnoliopsida</taxon>
        <taxon>eudicotyledons</taxon>
        <taxon>Gunneridae</taxon>
        <taxon>Pentapetalae</taxon>
        <taxon>rosids</taxon>
        <taxon>fabids</taxon>
        <taxon>Fabales</taxon>
        <taxon>Fabaceae</taxon>
        <taxon>Papilionoideae</taxon>
        <taxon>50 kb inversion clade</taxon>
        <taxon>NPAAA clade</taxon>
        <taxon>Hologalegina</taxon>
        <taxon>IRL clade</taxon>
        <taxon>Trifolieae</taxon>
        <taxon>Trifolium</taxon>
    </lineage>
</organism>
<sequence>MTTTPPPLEQQNLDEDTQMLDPISDVLVDQEMEQGEDRFSNLPKIILHKILSRLPQNDATMTSVLSKTWLEIWYTFPILSFSDTKVTGVVRQPVEDLPGKSKDFIEYVKSTLLRFSDQKLVIKEFNLRVDWFEVSSMSMDVDICLKLASENGVQVLELSNGRYKLEKDWGDCYVLPEKVIENQKLTKLSLVGGIRVDRAFTNHSIKFFSLRELYLLNVHFEDEQSIENLISCCPLIEIIILIFDRDGMESLRMDGLQKLKTVYTDGIKELYIDEVPSLESLYYCGHLDTPFKFDSIRCQNLKELFLILNRTTIITNKWFLELFQKFRFLERLKLLCCETSETINISSGQLKFLRLSFGSNLKEANIDAPNLSSCNIQYCFDCPKPIIFFSRFSSKLEVQIELSINSFDVCYVRELLQNIKPENILISLYISIYCPTLVVPNPTFLDISSPPPSIKHMNLRGMFPLTYETLASDFVVSLLLCCVPSNISLNLDACGRAFIEFLYETLMRKKEDDCFCGSSDTKCWWHNLKDVKINSYFKIDKINDVDFKTMLESFPTFRPRDISIRLEF</sequence>
<proteinExistence type="predicted"/>
<reference evidence="1" key="1">
    <citation type="submission" date="2023-10" db="EMBL/GenBank/DDBJ databases">
        <authorList>
            <person name="Rodriguez Cubillos JULIANA M."/>
            <person name="De Vega J."/>
        </authorList>
    </citation>
    <scope>NUCLEOTIDE SEQUENCE</scope>
</reference>
<evidence type="ECO:0000313" key="2">
    <source>
        <dbReference type="Proteomes" id="UP001177021"/>
    </source>
</evidence>
<protein>
    <submittedName>
        <fullName evidence="1">Uncharacterized protein</fullName>
    </submittedName>
</protein>
<comment type="caution">
    <text evidence="1">The sequence shown here is derived from an EMBL/GenBank/DDBJ whole genome shotgun (WGS) entry which is preliminary data.</text>
</comment>
<gene>
    <name evidence="1" type="ORF">MILVUS5_LOCUS29088</name>
</gene>
<dbReference type="EMBL" id="CASHSV030000409">
    <property type="protein sequence ID" value="CAJ2663718.1"/>
    <property type="molecule type" value="Genomic_DNA"/>
</dbReference>
<evidence type="ECO:0000313" key="1">
    <source>
        <dbReference type="EMBL" id="CAJ2663718.1"/>
    </source>
</evidence>
<name>A0ACB0L2V3_TRIPR</name>
<keyword evidence="2" id="KW-1185">Reference proteome</keyword>
<dbReference type="Proteomes" id="UP001177021">
    <property type="component" value="Unassembled WGS sequence"/>
</dbReference>